<gene>
    <name evidence="1" type="ORF">RBB84_19535</name>
</gene>
<dbReference type="AlphaFoldDB" id="A0AAU7UTI6"/>
<organism evidence="1">
    <name type="scientific">Rhodococcus sp. D-6</name>
    <dbReference type="NCBI Taxonomy" id="1387842"/>
    <lineage>
        <taxon>Bacteria</taxon>
        <taxon>Bacillati</taxon>
        <taxon>Actinomycetota</taxon>
        <taxon>Actinomycetes</taxon>
        <taxon>Mycobacteriales</taxon>
        <taxon>Nocardiaceae</taxon>
        <taxon>Rhodococcus</taxon>
    </lineage>
</organism>
<name>A0AAU7UTI6_9NOCA</name>
<sequence>MELTGAGEKLLELATDILSRVDRAEEVMRALFMGRPAYTVACLDTTAHFIIAPFIAETSAPIVDVRTVTPNDVYTALDKNVDLAVSTHAPPRERSVLELVDIPITAQFAQVPDWARNRHALELELLTNQRIVMPGFGSAVEDVVVGASSLLGVSLDLAHITGTGTIAQALAAAGVGAQWSRNPRASGYIRFLCSRWETL</sequence>
<evidence type="ECO:0000313" key="1">
    <source>
        <dbReference type="EMBL" id="XBW03455.1"/>
    </source>
</evidence>
<accession>A0AAU7UTI6</accession>
<dbReference type="EMBL" id="CP132970">
    <property type="protein sequence ID" value="XBW03455.1"/>
    <property type="molecule type" value="Genomic_DNA"/>
</dbReference>
<proteinExistence type="predicted"/>
<protein>
    <submittedName>
        <fullName evidence="1">Uncharacterized protein</fullName>
    </submittedName>
</protein>
<dbReference type="RefSeq" id="WP_350246553.1">
    <property type="nucleotide sequence ID" value="NZ_CP132970.1"/>
</dbReference>
<reference evidence="1" key="1">
    <citation type="submission" date="2023-08" db="EMBL/GenBank/DDBJ databases">
        <title>The novel hydrolase IpcH responsible for the initial isoprocarb degradation step in Rhodococcus sp. D-6.</title>
        <authorList>
            <person name="Zhu Q."/>
        </authorList>
    </citation>
    <scope>NUCLEOTIDE SEQUENCE</scope>
    <source>
        <strain evidence="1">D-6</strain>
    </source>
</reference>
<dbReference type="KEGG" id="rhox:RBB84_19535"/>
<dbReference type="SUPFAM" id="SSF53850">
    <property type="entry name" value="Periplasmic binding protein-like II"/>
    <property type="match status" value="1"/>
</dbReference>